<dbReference type="Proteomes" id="UP000799438">
    <property type="component" value="Unassembled WGS sequence"/>
</dbReference>
<gene>
    <name evidence="2" type="ORF">K452DRAFT_49096</name>
</gene>
<dbReference type="RefSeq" id="XP_033396332.1">
    <property type="nucleotide sequence ID" value="XM_033546736.1"/>
</dbReference>
<dbReference type="PANTHER" id="PTHR47332">
    <property type="entry name" value="SET DOMAIN-CONTAINING PROTEIN 5"/>
    <property type="match status" value="1"/>
</dbReference>
<feature type="domain" description="SET" evidence="1">
    <location>
        <begin position="1"/>
        <end position="140"/>
    </location>
</feature>
<dbReference type="InterPro" id="IPR053185">
    <property type="entry name" value="SET_domain_protein"/>
</dbReference>
<evidence type="ECO:0000313" key="3">
    <source>
        <dbReference type="Proteomes" id="UP000799438"/>
    </source>
</evidence>
<evidence type="ECO:0000313" key="2">
    <source>
        <dbReference type="EMBL" id="KAF2140619.1"/>
    </source>
</evidence>
<dbReference type="PANTHER" id="PTHR47332:SF4">
    <property type="entry name" value="SET DOMAIN-CONTAINING PROTEIN 5"/>
    <property type="match status" value="1"/>
</dbReference>
<dbReference type="Pfam" id="PF00856">
    <property type="entry name" value="SET"/>
    <property type="match status" value="1"/>
</dbReference>
<dbReference type="Gene3D" id="2.170.270.10">
    <property type="entry name" value="SET domain"/>
    <property type="match status" value="1"/>
</dbReference>
<keyword evidence="3" id="KW-1185">Reference proteome</keyword>
<accession>A0A6A6B8W1</accession>
<dbReference type="AlphaFoldDB" id="A0A6A6B8W1"/>
<evidence type="ECO:0000259" key="1">
    <source>
        <dbReference type="PROSITE" id="PS50280"/>
    </source>
</evidence>
<dbReference type="InterPro" id="IPR046341">
    <property type="entry name" value="SET_dom_sf"/>
</dbReference>
<dbReference type="PROSITE" id="PS50280">
    <property type="entry name" value="SET"/>
    <property type="match status" value="1"/>
</dbReference>
<dbReference type="EMBL" id="ML995489">
    <property type="protein sequence ID" value="KAF2140619.1"/>
    <property type="molecule type" value="Genomic_DNA"/>
</dbReference>
<dbReference type="InterPro" id="IPR001214">
    <property type="entry name" value="SET_dom"/>
</dbReference>
<protein>
    <recommendedName>
        <fullName evidence="1">SET domain-containing protein</fullName>
    </recommendedName>
</protein>
<dbReference type="GeneID" id="54304243"/>
<dbReference type="OrthoDB" id="265717at2759"/>
<reference evidence="2" key="1">
    <citation type="journal article" date="2020" name="Stud. Mycol.">
        <title>101 Dothideomycetes genomes: a test case for predicting lifestyles and emergence of pathogens.</title>
        <authorList>
            <person name="Haridas S."/>
            <person name="Albert R."/>
            <person name="Binder M."/>
            <person name="Bloem J."/>
            <person name="Labutti K."/>
            <person name="Salamov A."/>
            <person name="Andreopoulos B."/>
            <person name="Baker S."/>
            <person name="Barry K."/>
            <person name="Bills G."/>
            <person name="Bluhm B."/>
            <person name="Cannon C."/>
            <person name="Castanera R."/>
            <person name="Culley D."/>
            <person name="Daum C."/>
            <person name="Ezra D."/>
            <person name="Gonzalez J."/>
            <person name="Henrissat B."/>
            <person name="Kuo A."/>
            <person name="Liang C."/>
            <person name="Lipzen A."/>
            <person name="Lutzoni F."/>
            <person name="Magnuson J."/>
            <person name="Mondo S."/>
            <person name="Nolan M."/>
            <person name="Ohm R."/>
            <person name="Pangilinan J."/>
            <person name="Park H.-J."/>
            <person name="Ramirez L."/>
            <person name="Alfaro M."/>
            <person name="Sun H."/>
            <person name="Tritt A."/>
            <person name="Yoshinaga Y."/>
            <person name="Zwiers L.-H."/>
            <person name="Turgeon B."/>
            <person name="Goodwin S."/>
            <person name="Spatafora J."/>
            <person name="Crous P."/>
            <person name="Grigoriev I."/>
        </authorList>
    </citation>
    <scope>NUCLEOTIDE SEQUENCE</scope>
    <source>
        <strain evidence="2">CBS 121167</strain>
    </source>
</reference>
<sequence length="284" mass="32565">MWAGKPLFCEKPFIRLVLEDDENEQQLLHEGYNRLSGIDKATIDNLDSAHDIPVNLYDESVAPWKAMAWTAGEASLESRWLTNAHNLGPEGGSCLFGIIPKINHDCMPNCVLSWDAETQQGVVFAVKDIQVGEELVLSYVDTFHMKDERRSYLRRHFGFHCSCSTCCSNVGDENRKHLGNLYRDIEEQDYKESGKEKRNELIQKLTMIVKLMEEEHLVDVRLAEVQNMLSLEFEKQDMLEEAVSALWKAAEVYKMCLGEDHELFTEVVAAVTRLEDMESKRTSE</sequence>
<proteinExistence type="predicted"/>
<name>A0A6A6B8W1_9PEZI</name>
<organism evidence="2 3">
    <name type="scientific">Aplosporella prunicola CBS 121167</name>
    <dbReference type="NCBI Taxonomy" id="1176127"/>
    <lineage>
        <taxon>Eukaryota</taxon>
        <taxon>Fungi</taxon>
        <taxon>Dikarya</taxon>
        <taxon>Ascomycota</taxon>
        <taxon>Pezizomycotina</taxon>
        <taxon>Dothideomycetes</taxon>
        <taxon>Dothideomycetes incertae sedis</taxon>
        <taxon>Botryosphaeriales</taxon>
        <taxon>Aplosporellaceae</taxon>
        <taxon>Aplosporella</taxon>
    </lineage>
</organism>
<dbReference type="CDD" id="cd20071">
    <property type="entry name" value="SET_SMYD"/>
    <property type="match status" value="1"/>
</dbReference>
<dbReference type="SUPFAM" id="SSF82199">
    <property type="entry name" value="SET domain"/>
    <property type="match status" value="1"/>
</dbReference>